<reference evidence="7 8" key="1">
    <citation type="submission" date="2020-06" db="EMBL/GenBank/DDBJ databases">
        <title>Limosilactobacillus sp. nov.</title>
        <authorList>
            <person name="Ksiezarek M."/>
            <person name="Goncalves Ribeiro T."/>
            <person name="Rocha J."/>
            <person name="Grosso F."/>
            <person name="Peixe L."/>
        </authorList>
    </citation>
    <scope>NUCLEOTIDE SEQUENCE [LARGE SCALE GENOMIC DNA]</scope>
    <source>
        <strain evidence="8">c9Ua_26_M</strain>
    </source>
</reference>
<dbReference type="InterPro" id="IPR002797">
    <property type="entry name" value="Polysacc_synth"/>
</dbReference>
<keyword evidence="8" id="KW-1185">Reference proteome</keyword>
<feature type="transmembrane region" description="Helical" evidence="6">
    <location>
        <begin position="47"/>
        <end position="67"/>
    </location>
</feature>
<feature type="transmembrane region" description="Helical" evidence="6">
    <location>
        <begin position="88"/>
        <end position="110"/>
    </location>
</feature>
<keyword evidence="3 6" id="KW-0812">Transmembrane</keyword>
<keyword evidence="4 6" id="KW-1133">Transmembrane helix</keyword>
<keyword evidence="2" id="KW-1003">Cell membrane</keyword>
<feature type="transmembrane region" description="Helical" evidence="6">
    <location>
        <begin position="296"/>
        <end position="317"/>
    </location>
</feature>
<feature type="transmembrane region" description="Helical" evidence="6">
    <location>
        <begin position="179"/>
        <end position="199"/>
    </location>
</feature>
<name>A0ABR8ZIQ5_9LACO</name>
<feature type="transmembrane region" description="Helical" evidence="6">
    <location>
        <begin position="219"/>
        <end position="240"/>
    </location>
</feature>
<feature type="transmembrane region" description="Helical" evidence="6">
    <location>
        <begin position="424"/>
        <end position="441"/>
    </location>
</feature>
<evidence type="ECO:0000256" key="1">
    <source>
        <dbReference type="ARBA" id="ARBA00004651"/>
    </source>
</evidence>
<dbReference type="Pfam" id="PF01943">
    <property type="entry name" value="Polysacc_synt"/>
    <property type="match status" value="1"/>
</dbReference>
<organism evidence="7 8">
    <name type="scientific">Limosilactobacillus urinaemulieris</name>
    <dbReference type="NCBI Taxonomy" id="2742600"/>
    <lineage>
        <taxon>Bacteria</taxon>
        <taxon>Bacillati</taxon>
        <taxon>Bacillota</taxon>
        <taxon>Bacilli</taxon>
        <taxon>Lactobacillales</taxon>
        <taxon>Lactobacillaceae</taxon>
        <taxon>Limosilactobacillus</taxon>
    </lineage>
</organism>
<feature type="transmembrane region" description="Helical" evidence="6">
    <location>
        <begin position="116"/>
        <end position="136"/>
    </location>
</feature>
<comment type="caution">
    <text evidence="7">The sequence shown here is derived from an EMBL/GenBank/DDBJ whole genome shotgun (WGS) entry which is preliminary data.</text>
</comment>
<feature type="transmembrane region" description="Helical" evidence="6">
    <location>
        <begin position="391"/>
        <end position="412"/>
    </location>
</feature>
<feature type="transmembrane region" description="Helical" evidence="6">
    <location>
        <begin position="260"/>
        <end position="284"/>
    </location>
</feature>
<dbReference type="PANTHER" id="PTHR30250:SF11">
    <property type="entry name" value="O-ANTIGEN TRANSPORTER-RELATED"/>
    <property type="match status" value="1"/>
</dbReference>
<dbReference type="InterPro" id="IPR050833">
    <property type="entry name" value="Poly_Biosynth_Transport"/>
</dbReference>
<evidence type="ECO:0000256" key="4">
    <source>
        <dbReference type="ARBA" id="ARBA00022989"/>
    </source>
</evidence>
<dbReference type="EMBL" id="JABUXR010000001">
    <property type="protein sequence ID" value="MBD8084775.1"/>
    <property type="molecule type" value="Genomic_DNA"/>
</dbReference>
<dbReference type="Proteomes" id="UP000645007">
    <property type="component" value="Unassembled WGS sequence"/>
</dbReference>
<protein>
    <submittedName>
        <fullName evidence="7">Oligosaccharide flippase family protein</fullName>
    </submittedName>
</protein>
<evidence type="ECO:0000313" key="7">
    <source>
        <dbReference type="EMBL" id="MBD8084775.1"/>
    </source>
</evidence>
<evidence type="ECO:0000256" key="3">
    <source>
        <dbReference type="ARBA" id="ARBA00022692"/>
    </source>
</evidence>
<keyword evidence="5 6" id="KW-0472">Membrane</keyword>
<sequence>MKTKNNFIKSVFTVIFSNIFILLSGVLVGFVLPKIMGVDEYGYYKLFMLYATYIVLLYFGLADGMLVKYGGQDDTQIDKFKIQYITKFFIKMEIVVSVVMFICCACFLQGEYRQIFLLLSIFTLLSNIVTYYRYLAQAMLKFDLISRVNMLQSLLTCLIVIICFSIVKLKLLSPLPAVVYLILFLVVFLILLIVLHSSLKKTLSINKKLLRETVTNKSIVELFKLGIPVAISYQIGTFILNIDNQLISMFFDNRLFGIYSFAYSLISIISTVIVPISTVIFPFLNRQSENTVMGQYSFNTAILFIFIYASLTVYYPVRLFIEWYLPNYDESLIFFRLLLPGVGVSSCISILVFNYYKVIKKSNVYLVQGIVTLIGSLVLNLIGYYLTKSAIVIAVISLIVLFCWYVFTNTYFIQKYKIDWRKNTFYLGGMILVFELTTQISNIWISLIIYLVIYTILTLCVYHVELKRILKVFLKR</sequence>
<evidence type="ECO:0000313" key="8">
    <source>
        <dbReference type="Proteomes" id="UP000645007"/>
    </source>
</evidence>
<comment type="subcellular location">
    <subcellularLocation>
        <location evidence="1">Cell membrane</location>
        <topology evidence="1">Multi-pass membrane protein</topology>
    </subcellularLocation>
</comment>
<proteinExistence type="predicted"/>
<dbReference type="RefSeq" id="WP_102169318.1">
    <property type="nucleotide sequence ID" value="NZ_JABUXR010000001.1"/>
</dbReference>
<feature type="transmembrane region" description="Helical" evidence="6">
    <location>
        <begin position="148"/>
        <end position="167"/>
    </location>
</feature>
<feature type="transmembrane region" description="Helical" evidence="6">
    <location>
        <begin position="363"/>
        <end position="385"/>
    </location>
</feature>
<feature type="transmembrane region" description="Helical" evidence="6">
    <location>
        <begin position="447"/>
        <end position="466"/>
    </location>
</feature>
<feature type="transmembrane region" description="Helical" evidence="6">
    <location>
        <begin position="12"/>
        <end position="35"/>
    </location>
</feature>
<feature type="transmembrane region" description="Helical" evidence="6">
    <location>
        <begin position="337"/>
        <end position="356"/>
    </location>
</feature>
<evidence type="ECO:0000256" key="6">
    <source>
        <dbReference type="SAM" id="Phobius"/>
    </source>
</evidence>
<evidence type="ECO:0000256" key="5">
    <source>
        <dbReference type="ARBA" id="ARBA00023136"/>
    </source>
</evidence>
<evidence type="ECO:0000256" key="2">
    <source>
        <dbReference type="ARBA" id="ARBA00022475"/>
    </source>
</evidence>
<gene>
    <name evidence="7" type="ORF">HUK45_00580</name>
</gene>
<accession>A0ABR8ZIQ5</accession>
<dbReference type="PANTHER" id="PTHR30250">
    <property type="entry name" value="PST FAMILY PREDICTED COLANIC ACID TRANSPORTER"/>
    <property type="match status" value="1"/>
</dbReference>